<name>A0A510WSN9_9LACO</name>
<reference evidence="1 2" key="1">
    <citation type="submission" date="2019-07" db="EMBL/GenBank/DDBJ databases">
        <title>Whole genome shotgun sequence of Lactobacillus aviarius subsp. aviarius NBRC 102162.</title>
        <authorList>
            <person name="Hosoyama A."/>
            <person name="Uohara A."/>
            <person name="Ohji S."/>
            <person name="Ichikawa N."/>
        </authorList>
    </citation>
    <scope>NUCLEOTIDE SEQUENCE [LARGE SCALE GENOMIC DNA]</scope>
    <source>
        <strain evidence="1 2">NBRC 102162</strain>
    </source>
</reference>
<proteinExistence type="predicted"/>
<keyword evidence="2" id="KW-1185">Reference proteome</keyword>
<comment type="caution">
    <text evidence="1">The sequence shown here is derived from an EMBL/GenBank/DDBJ whole genome shotgun (WGS) entry which is preliminary data.</text>
</comment>
<dbReference type="EMBL" id="BJUI01000016">
    <property type="protein sequence ID" value="GEK42242.1"/>
    <property type="molecule type" value="Genomic_DNA"/>
</dbReference>
<protein>
    <submittedName>
        <fullName evidence="1">Uncharacterized protein</fullName>
    </submittedName>
</protein>
<sequence length="53" mass="6168">MKNKIMTPAEAKFATNLLSITQEFLKQERISESSKDGQLIVKFTDFILNKHQR</sequence>
<evidence type="ECO:0000313" key="2">
    <source>
        <dbReference type="Proteomes" id="UP000321722"/>
    </source>
</evidence>
<dbReference type="GeneID" id="42570161"/>
<evidence type="ECO:0000313" key="1">
    <source>
        <dbReference type="EMBL" id="GEK42242.1"/>
    </source>
</evidence>
<gene>
    <name evidence="1" type="ORF">LAV01_10740</name>
</gene>
<accession>A0A510WSN9</accession>
<dbReference type="Proteomes" id="UP000321722">
    <property type="component" value="Unassembled WGS sequence"/>
</dbReference>
<organism evidence="1 2">
    <name type="scientific">Ligilactobacillus aviarius</name>
    <dbReference type="NCBI Taxonomy" id="1606"/>
    <lineage>
        <taxon>Bacteria</taxon>
        <taxon>Bacillati</taxon>
        <taxon>Bacillota</taxon>
        <taxon>Bacilli</taxon>
        <taxon>Lactobacillales</taxon>
        <taxon>Lactobacillaceae</taxon>
        <taxon>Ligilactobacillus</taxon>
    </lineage>
</organism>
<dbReference type="AlphaFoldDB" id="A0A510WSN9"/>
<dbReference type="RefSeq" id="WP_155519395.1">
    <property type="nucleotide sequence ID" value="NZ_BAAACL010000017.1"/>
</dbReference>